<dbReference type="EMBL" id="QFRJ01000002">
    <property type="protein sequence ID" value="PWH86400.1"/>
    <property type="molecule type" value="Genomic_DNA"/>
</dbReference>
<proteinExistence type="predicted"/>
<dbReference type="Proteomes" id="UP000245370">
    <property type="component" value="Unassembled WGS sequence"/>
</dbReference>
<name>A0A2U2XF86_9FLAO</name>
<keyword evidence="2" id="KW-1185">Reference proteome</keyword>
<dbReference type="OrthoDB" id="9869021at2"/>
<dbReference type="AlphaFoldDB" id="A0A2U2XF86"/>
<reference evidence="1 2" key="1">
    <citation type="submission" date="2018-05" db="EMBL/GenBank/DDBJ databases">
        <title>Brumimicrobium oceani sp. nov., isolated from coastal sediment.</title>
        <authorList>
            <person name="Kou Y."/>
        </authorList>
    </citation>
    <scope>NUCLEOTIDE SEQUENCE [LARGE SCALE GENOMIC DNA]</scope>
    <source>
        <strain evidence="1 2">C305</strain>
    </source>
</reference>
<gene>
    <name evidence="1" type="ORF">DIT68_03940</name>
</gene>
<sequence>MNTQLKNQWIALEEQCHILLKEKIAEHNQTNDHPLSRALISSQLTFCKDGVLINKRSSSESKGGISVMFNDMATSEIKAKMLALNSQKQNHSYLYSYKFEEVNHYNPKEIVEQHLNNLLNTKKG</sequence>
<protein>
    <submittedName>
        <fullName evidence="1">Uncharacterized protein</fullName>
    </submittedName>
</protein>
<reference evidence="1 2" key="2">
    <citation type="submission" date="2018-05" db="EMBL/GenBank/DDBJ databases">
        <authorList>
            <person name="Lanie J.A."/>
            <person name="Ng W.-L."/>
            <person name="Kazmierczak K.M."/>
            <person name="Andrzejewski T.M."/>
            <person name="Davidsen T.M."/>
            <person name="Wayne K.J."/>
            <person name="Tettelin H."/>
            <person name="Glass J.I."/>
            <person name="Rusch D."/>
            <person name="Podicherti R."/>
            <person name="Tsui H.-C.T."/>
            <person name="Winkler M.E."/>
        </authorList>
    </citation>
    <scope>NUCLEOTIDE SEQUENCE [LARGE SCALE GENOMIC DNA]</scope>
    <source>
        <strain evidence="1 2">C305</strain>
    </source>
</reference>
<evidence type="ECO:0000313" key="2">
    <source>
        <dbReference type="Proteomes" id="UP000245370"/>
    </source>
</evidence>
<accession>A0A2U2XF86</accession>
<evidence type="ECO:0000313" key="1">
    <source>
        <dbReference type="EMBL" id="PWH86400.1"/>
    </source>
</evidence>
<organism evidence="1 2">
    <name type="scientific">Brumimicrobium oceani</name>
    <dbReference type="NCBI Taxonomy" id="2100725"/>
    <lineage>
        <taxon>Bacteria</taxon>
        <taxon>Pseudomonadati</taxon>
        <taxon>Bacteroidota</taxon>
        <taxon>Flavobacteriia</taxon>
        <taxon>Flavobacteriales</taxon>
        <taxon>Crocinitomicaceae</taxon>
        <taxon>Brumimicrobium</taxon>
    </lineage>
</organism>
<comment type="caution">
    <text evidence="1">The sequence shown here is derived from an EMBL/GenBank/DDBJ whole genome shotgun (WGS) entry which is preliminary data.</text>
</comment>
<dbReference type="RefSeq" id="WP_109358511.1">
    <property type="nucleotide sequence ID" value="NZ_QFRJ01000002.1"/>
</dbReference>